<dbReference type="GO" id="GO:0003700">
    <property type="term" value="F:DNA-binding transcription factor activity"/>
    <property type="evidence" value="ECO:0007669"/>
    <property type="project" value="InterPro"/>
</dbReference>
<feature type="domain" description="HTH araC/xylS-type" evidence="4">
    <location>
        <begin position="174"/>
        <end position="271"/>
    </location>
</feature>
<dbReference type="PANTHER" id="PTHR46796">
    <property type="entry name" value="HTH-TYPE TRANSCRIPTIONAL ACTIVATOR RHAS-RELATED"/>
    <property type="match status" value="1"/>
</dbReference>
<dbReference type="PANTHER" id="PTHR46796:SF2">
    <property type="entry name" value="TRANSCRIPTIONAL REGULATORY PROTEIN"/>
    <property type="match status" value="1"/>
</dbReference>
<dbReference type="RefSeq" id="WP_213161116.1">
    <property type="nucleotide sequence ID" value="NZ_CP058214.1"/>
</dbReference>
<evidence type="ECO:0000313" key="6">
    <source>
        <dbReference type="Proteomes" id="UP000593594"/>
    </source>
</evidence>
<evidence type="ECO:0000256" key="3">
    <source>
        <dbReference type="ARBA" id="ARBA00023163"/>
    </source>
</evidence>
<keyword evidence="2" id="KW-0238">DNA-binding</keyword>
<dbReference type="InterPro" id="IPR003313">
    <property type="entry name" value="AraC-bd"/>
</dbReference>
<dbReference type="Gene3D" id="1.10.10.60">
    <property type="entry name" value="Homeodomain-like"/>
    <property type="match status" value="1"/>
</dbReference>
<dbReference type="SMART" id="SM00342">
    <property type="entry name" value="HTH_ARAC"/>
    <property type="match status" value="1"/>
</dbReference>
<name>A0A7S8HCI0_9HYPH</name>
<keyword evidence="1" id="KW-0805">Transcription regulation</keyword>
<dbReference type="SUPFAM" id="SSF46689">
    <property type="entry name" value="Homeodomain-like"/>
    <property type="match status" value="2"/>
</dbReference>
<evidence type="ECO:0000256" key="1">
    <source>
        <dbReference type="ARBA" id="ARBA00023015"/>
    </source>
</evidence>
<accession>A0A7S8HCI0</accession>
<dbReference type="PROSITE" id="PS01124">
    <property type="entry name" value="HTH_ARAC_FAMILY_2"/>
    <property type="match status" value="1"/>
</dbReference>
<gene>
    <name evidence="5" type="ORF">HW532_14285</name>
</gene>
<dbReference type="AlphaFoldDB" id="A0A7S8HCI0"/>
<dbReference type="InterPro" id="IPR009057">
    <property type="entry name" value="Homeodomain-like_sf"/>
</dbReference>
<reference evidence="5 6" key="1">
    <citation type="submission" date="2020-06" db="EMBL/GenBank/DDBJ databases">
        <title>Genome sequence of 2 isolates from Red Sea Mangroves.</title>
        <authorList>
            <person name="Sefrji F."/>
            <person name="Michoud G."/>
            <person name="Merlino G."/>
            <person name="Daffonchio D."/>
        </authorList>
    </citation>
    <scope>NUCLEOTIDE SEQUENCE [LARGE SCALE GENOMIC DNA]</scope>
    <source>
        <strain evidence="5 6">R1DC25</strain>
    </source>
</reference>
<dbReference type="Pfam" id="PF12833">
    <property type="entry name" value="HTH_18"/>
    <property type="match status" value="1"/>
</dbReference>
<dbReference type="KEGG" id="kmn:HW532_14285"/>
<organism evidence="5 6">
    <name type="scientific">Kaustia mangrovi</name>
    <dbReference type="NCBI Taxonomy" id="2593653"/>
    <lineage>
        <taxon>Bacteria</taxon>
        <taxon>Pseudomonadati</taxon>
        <taxon>Pseudomonadota</taxon>
        <taxon>Alphaproteobacteria</taxon>
        <taxon>Hyphomicrobiales</taxon>
        <taxon>Parvibaculaceae</taxon>
        <taxon>Kaustia</taxon>
    </lineage>
</organism>
<dbReference type="InterPro" id="IPR037923">
    <property type="entry name" value="HTH-like"/>
</dbReference>
<dbReference type="Pfam" id="PF02311">
    <property type="entry name" value="AraC_binding"/>
    <property type="match status" value="1"/>
</dbReference>
<keyword evidence="6" id="KW-1185">Reference proteome</keyword>
<dbReference type="Proteomes" id="UP000593594">
    <property type="component" value="Chromosome"/>
</dbReference>
<dbReference type="EMBL" id="CP058214">
    <property type="protein sequence ID" value="QPC43752.1"/>
    <property type="molecule type" value="Genomic_DNA"/>
</dbReference>
<keyword evidence="3" id="KW-0804">Transcription</keyword>
<evidence type="ECO:0000313" key="5">
    <source>
        <dbReference type="EMBL" id="QPC43752.1"/>
    </source>
</evidence>
<dbReference type="GO" id="GO:0043565">
    <property type="term" value="F:sequence-specific DNA binding"/>
    <property type="evidence" value="ECO:0007669"/>
    <property type="project" value="InterPro"/>
</dbReference>
<dbReference type="InterPro" id="IPR050204">
    <property type="entry name" value="AraC_XylS_family_regulators"/>
</dbReference>
<dbReference type="InterPro" id="IPR018060">
    <property type="entry name" value="HTH_AraC"/>
</dbReference>
<dbReference type="SUPFAM" id="SSF51215">
    <property type="entry name" value="Regulatory protein AraC"/>
    <property type="match status" value="1"/>
</dbReference>
<proteinExistence type="predicted"/>
<evidence type="ECO:0000259" key="4">
    <source>
        <dbReference type="PROSITE" id="PS01124"/>
    </source>
</evidence>
<protein>
    <submittedName>
        <fullName evidence="5">AraC family transcriptional regulator</fullName>
    </submittedName>
</protein>
<sequence>MRAEFDRHPGDRVHTLDDGKAGIRRMEVFLHGAPYSLHRHDSYAIGVTLAGLQCFSYRGRRHRARPGQIHVLFPDELHDGAAGTETGFGYRIAYIDPGFLQQALGGRALPFVRNPVLTANAAWASMLDKLWDPELCSDEVMRTEFAVEATDCLEAAAGSRSPDRPGTIAFDRLLEVREAIAQDPVRRLDMAELERLADMDRWSLARGFRAAFGTSPSRFRMMRQLEHARDRLEAGMPLAEAALDAGFADQSHMTRRFRDAFGMSPRQWRLASRTA</sequence>
<evidence type="ECO:0000256" key="2">
    <source>
        <dbReference type="ARBA" id="ARBA00023125"/>
    </source>
</evidence>